<dbReference type="InterPro" id="IPR023393">
    <property type="entry name" value="START-like_dom_sf"/>
</dbReference>
<reference evidence="1 2" key="1">
    <citation type="journal article" date="2010" name="Cell Res.">
        <title>Complete genome sequence of the rifamycin SV-producing Amycolatopsis mediterranei U32 revealed its genetic characteristics in phylogeny and metabolism.</title>
        <authorList>
            <person name="Zhao W."/>
            <person name="Zhong Y."/>
            <person name="Yuan H."/>
            <person name="Wang J."/>
            <person name="Zheng H."/>
            <person name="Wang Y."/>
            <person name="Cen X."/>
            <person name="Xu F."/>
            <person name="Bai J."/>
            <person name="Han X."/>
            <person name="Lu G."/>
            <person name="Zhu Y."/>
            <person name="Shao Z."/>
            <person name="Yan H."/>
            <person name="Li C."/>
            <person name="Peng N."/>
            <person name="Zhang Z."/>
            <person name="Zhang Y."/>
            <person name="Lin W."/>
            <person name="Fan Y."/>
            <person name="Qin Z."/>
            <person name="Hu Y."/>
            <person name="Zhu B."/>
            <person name="Wang S."/>
            <person name="Ding X."/>
            <person name="Zhao G.P."/>
        </authorList>
    </citation>
    <scope>NUCLEOTIDE SEQUENCE [LARGE SCALE GENOMIC DNA]</scope>
    <source>
        <strain evidence="2">U-32</strain>
    </source>
</reference>
<dbReference type="GeneID" id="92872191"/>
<dbReference type="RefSeq" id="WP_013226310.1">
    <property type="nucleotide sequence ID" value="NC_014318.1"/>
</dbReference>
<dbReference type="PATRIC" id="fig|749927.5.peg.4621"/>
<dbReference type="EMBL" id="CP002000">
    <property type="protein sequence ID" value="ADJ46238.1"/>
    <property type="molecule type" value="Genomic_DNA"/>
</dbReference>
<dbReference type="SUPFAM" id="SSF55961">
    <property type="entry name" value="Bet v1-like"/>
    <property type="match status" value="1"/>
</dbReference>
<dbReference type="Proteomes" id="UP000000328">
    <property type="component" value="Chromosome"/>
</dbReference>
<dbReference type="OrthoDB" id="3371087at2"/>
<evidence type="ECO:0000313" key="1">
    <source>
        <dbReference type="EMBL" id="ADJ46238.1"/>
    </source>
</evidence>
<protein>
    <recommendedName>
        <fullName evidence="3">Polyketide cyclase/dehydrase</fullName>
    </recommendedName>
</protein>
<sequence length="144" mass="16144">MVQVERTVRVATPIGAVAQYLADFAHTEDWDPGTISCTRTDPGPIVVGARWHNVSEFRGRKTELDYRLTRREPGKVTFVGENKTATSTDDFTLTSGPDGTTVRYRATIVFHGWAKLASPLLKREFERLGDEVVPKLRRVLDELG</sequence>
<accession>A0A0H3D843</accession>
<proteinExistence type="predicted"/>
<dbReference type="Gene3D" id="3.30.530.20">
    <property type="match status" value="1"/>
</dbReference>
<dbReference type="AlphaFoldDB" id="A0A0H3D843"/>
<name>A0A0H3D843_AMYMU</name>
<organism evidence="1 2">
    <name type="scientific">Amycolatopsis mediterranei (strain U-32)</name>
    <dbReference type="NCBI Taxonomy" id="749927"/>
    <lineage>
        <taxon>Bacteria</taxon>
        <taxon>Bacillati</taxon>
        <taxon>Actinomycetota</taxon>
        <taxon>Actinomycetes</taxon>
        <taxon>Pseudonocardiales</taxon>
        <taxon>Pseudonocardiaceae</taxon>
        <taxon>Amycolatopsis</taxon>
    </lineage>
</organism>
<dbReference type="HOGENOM" id="CLU_149789_0_0_11"/>
<evidence type="ECO:0008006" key="3">
    <source>
        <dbReference type="Google" id="ProtNLM"/>
    </source>
</evidence>
<dbReference type="KEGG" id="amd:AMED_4468"/>
<dbReference type="eggNOG" id="COG3427">
    <property type="taxonomic scope" value="Bacteria"/>
</dbReference>
<evidence type="ECO:0000313" key="2">
    <source>
        <dbReference type="Proteomes" id="UP000000328"/>
    </source>
</evidence>
<dbReference type="CDD" id="cd08865">
    <property type="entry name" value="SRPBCC_10"/>
    <property type="match status" value="1"/>
</dbReference>
<dbReference type="Pfam" id="PF10604">
    <property type="entry name" value="Polyketide_cyc2"/>
    <property type="match status" value="1"/>
</dbReference>
<dbReference type="InterPro" id="IPR019587">
    <property type="entry name" value="Polyketide_cyclase/dehydratase"/>
</dbReference>
<gene>
    <name evidence="1" type="ordered locus">AMED_4468</name>
</gene>